<dbReference type="CDD" id="cd15565">
    <property type="entry name" value="PHD2_NSD"/>
    <property type="match status" value="1"/>
</dbReference>
<dbReference type="InterPro" id="IPR058939">
    <property type="entry name" value="Mtase_EDM2"/>
</dbReference>
<protein>
    <recommendedName>
        <fullName evidence="10">RING-type domain-containing protein</fullName>
    </recommendedName>
</protein>
<dbReference type="AlphaFoldDB" id="A0A5J5A3M6"/>
<dbReference type="PANTHER" id="PTHR46235">
    <property type="entry name" value="PHD FINGER-CONTAINING PROTEIN DDB_G0268158"/>
    <property type="match status" value="1"/>
</dbReference>
<accession>A0A5J5A3M6</accession>
<evidence type="ECO:0000256" key="3">
    <source>
        <dbReference type="ARBA" id="ARBA00022771"/>
    </source>
</evidence>
<feature type="domain" description="RING-type" evidence="6">
    <location>
        <begin position="349"/>
        <end position="391"/>
    </location>
</feature>
<evidence type="ECO:0000259" key="7">
    <source>
        <dbReference type="SMART" id="SM00249"/>
    </source>
</evidence>
<dbReference type="Pfam" id="PF12047">
    <property type="entry name" value="DNMT1-RFD"/>
    <property type="match status" value="1"/>
</dbReference>
<evidence type="ECO:0000256" key="4">
    <source>
        <dbReference type="ARBA" id="ARBA00022833"/>
    </source>
</evidence>
<dbReference type="InterPro" id="IPR055198">
    <property type="entry name" value="NSD_PHD"/>
</dbReference>
<keyword evidence="3" id="KW-0863">Zinc-finger</keyword>
<keyword evidence="5" id="KW-0539">Nucleus</keyword>
<name>A0A5J5A3M6_9ASTE</name>
<reference evidence="8 9" key="1">
    <citation type="submission" date="2019-09" db="EMBL/GenBank/DDBJ databases">
        <title>A chromosome-level genome assembly of the Chinese tupelo Nyssa sinensis.</title>
        <authorList>
            <person name="Yang X."/>
            <person name="Kang M."/>
            <person name="Yang Y."/>
            <person name="Xiong H."/>
            <person name="Wang M."/>
            <person name="Zhang Z."/>
            <person name="Wang Z."/>
            <person name="Wu H."/>
            <person name="Ma T."/>
            <person name="Liu J."/>
            <person name="Xi Z."/>
        </authorList>
    </citation>
    <scope>NUCLEOTIDE SEQUENCE [LARGE SCALE GENOMIC DNA]</scope>
    <source>
        <strain evidence="8">J267</strain>
        <tissue evidence="8">Leaf</tissue>
    </source>
</reference>
<dbReference type="SMART" id="SM00249">
    <property type="entry name" value="PHD"/>
    <property type="match status" value="3"/>
</dbReference>
<evidence type="ECO:0000256" key="1">
    <source>
        <dbReference type="ARBA" id="ARBA00004123"/>
    </source>
</evidence>
<dbReference type="Pfam" id="PF26055">
    <property type="entry name" value="Mtase_EDM2"/>
    <property type="match status" value="1"/>
</dbReference>
<dbReference type="GO" id="GO:0005634">
    <property type="term" value="C:nucleus"/>
    <property type="evidence" value="ECO:0007669"/>
    <property type="project" value="UniProtKB-SubCell"/>
</dbReference>
<sequence>MASSDEEGEIIPDCITNYHFVNFKGEPISFSTLPLQWQWSGDEIPEGFSAQIFLRGSADDGLQQIYKKVIAWKFELSYALPEIYLLSKDKTWMKLQKPRKSFEVTVKTILITVYCLHFVKKNQDASGDALWKHLLKAFSSYEVKPSENDLLDHLALINEAAIRDKDIAKSKYLVCFLLEMPGKRKALDEENRTIKKSKFIVDPDDDEDDGCNENENQMYDSVCALCDNGGEVLCCEGRCIRSFHATANAGADSFCESLGYIDTQVEAIQNFLCKNCQYQLHQCFVCGMLGSSNKSSGAEVFPCVSATCGHFYHPKCVAKLVHPSDETQAEELQKKIASGESFTCPAHKCFVCKQGENKKVFDLQFAMCRRCPRSYHRKCLPRKIVFECSFDKNIHQRAWDGLLPNRILIYCMDHKIIPELGTPERNHILFPDADGRKKQHTLELLSSKDKVVTEKRCMVSGNVSERTAVKIQKEVEKAYSSVKGGDSTNKIEKGFFRKNFEPKIKGTVKSLRDNNTSVSAKVSNSMADKRKLFSRNVQSNSLLSTRSYQFKPKQQSIYSGKTQNAIAAEIVMKKASSSQPLVDAEMEKRILALMENSTSSFKLEEFIKNQKRLSGYAYSSKFGANKTITMGKVEGSVQAVQTALKKLKEGCTIEDAKAVCEPEIINQISRWKGKLKVYLAPFLHGMRYTSFGRHFTKVDKLKEIVERLHWYVQNGDMIVDFCCGSNDFSCIMKEKLDKMGKRCSFINYDLIQPKNDFNFEKRDWMSVRVEELPAGSRLIMGLNPPFGVHASLANKFIDKALAFKPKLLILIVPKETKRLDEKEPPYDIIWEDDEVLSGKSFYLPGSVDVHDQQMEQWNWEPPPLYLWSRPDWTANHKAIAQKHGHLSKKQEEMPAEGSNVDIIVSNYLMEENHDCYGDFSNIMNGYGDISNILDDIPEDLDQAETEGSRATVPGEQEKQRSPIVGSCEGLNNDGHRNKLSSVNPDMMQHMEKQDIRQSETSPMGKLDVGGPLQTDDMYIDMELSTPTNSPISQTNQQSLFEDKPFGALDPPLEMNTEAGFWYPQLGISGHHLEFGRENARFHTSVPNAMNGGFGQASEAFSNGKNKWSANTSCFLNSRPLEMKNQFSEYEYNNVKNFDHKSNGWLMK</sequence>
<dbReference type="Proteomes" id="UP000325577">
    <property type="component" value="Linkage Group LG4"/>
</dbReference>
<feature type="domain" description="RING-type" evidence="6">
    <location>
        <begin position="283"/>
        <end position="347"/>
    </location>
</feature>
<comment type="subcellular location">
    <subcellularLocation>
        <location evidence="1">Nucleus</location>
    </subcellularLocation>
</comment>
<evidence type="ECO:0000313" key="9">
    <source>
        <dbReference type="Proteomes" id="UP000325577"/>
    </source>
</evidence>
<dbReference type="InterPro" id="IPR013083">
    <property type="entry name" value="Znf_RING/FYVE/PHD"/>
</dbReference>
<dbReference type="InterPro" id="IPR001965">
    <property type="entry name" value="Znf_PHD"/>
</dbReference>
<feature type="domain" description="Zinc finger PHD-type" evidence="7">
    <location>
        <begin position="222"/>
        <end position="277"/>
    </location>
</feature>
<dbReference type="Pfam" id="PF22908">
    <property type="entry name" value="PHD_NSD"/>
    <property type="match status" value="1"/>
</dbReference>
<organism evidence="8 9">
    <name type="scientific">Nyssa sinensis</name>
    <dbReference type="NCBI Taxonomy" id="561372"/>
    <lineage>
        <taxon>Eukaryota</taxon>
        <taxon>Viridiplantae</taxon>
        <taxon>Streptophyta</taxon>
        <taxon>Embryophyta</taxon>
        <taxon>Tracheophyta</taxon>
        <taxon>Spermatophyta</taxon>
        <taxon>Magnoliopsida</taxon>
        <taxon>eudicotyledons</taxon>
        <taxon>Gunneridae</taxon>
        <taxon>Pentapetalae</taxon>
        <taxon>asterids</taxon>
        <taxon>Cornales</taxon>
        <taxon>Nyssaceae</taxon>
        <taxon>Nyssa</taxon>
    </lineage>
</organism>
<evidence type="ECO:0000256" key="2">
    <source>
        <dbReference type="ARBA" id="ARBA00022723"/>
    </source>
</evidence>
<gene>
    <name evidence="8" type="ORF">F0562_011217</name>
</gene>
<evidence type="ECO:0008006" key="10">
    <source>
        <dbReference type="Google" id="ProtNLM"/>
    </source>
</evidence>
<keyword evidence="2" id="KW-0479">Metal-binding</keyword>
<dbReference type="EMBL" id="CM018047">
    <property type="protein sequence ID" value="KAA8524794.1"/>
    <property type="molecule type" value="Genomic_DNA"/>
</dbReference>
<dbReference type="GO" id="GO:0008270">
    <property type="term" value="F:zinc ion binding"/>
    <property type="evidence" value="ECO:0007669"/>
    <property type="project" value="UniProtKB-KW"/>
</dbReference>
<evidence type="ECO:0000259" key="6">
    <source>
        <dbReference type="SMART" id="SM00184"/>
    </source>
</evidence>
<dbReference type="InterPro" id="IPR022702">
    <property type="entry name" value="Cytosine_MeTrfase1_RFD"/>
</dbReference>
<keyword evidence="4" id="KW-0862">Zinc</keyword>
<dbReference type="OrthoDB" id="21264at2759"/>
<evidence type="ECO:0000313" key="8">
    <source>
        <dbReference type="EMBL" id="KAA8524794.1"/>
    </source>
</evidence>
<keyword evidence="9" id="KW-1185">Reference proteome</keyword>
<feature type="domain" description="Zinc finger PHD-type" evidence="7">
    <location>
        <begin position="282"/>
        <end position="348"/>
    </location>
</feature>
<proteinExistence type="predicted"/>
<dbReference type="InterPro" id="IPR001841">
    <property type="entry name" value="Znf_RING"/>
</dbReference>
<dbReference type="CDD" id="cd15566">
    <property type="entry name" value="PHD3_NSD"/>
    <property type="match status" value="1"/>
</dbReference>
<evidence type="ECO:0000256" key="5">
    <source>
        <dbReference type="ARBA" id="ARBA00023242"/>
    </source>
</evidence>
<feature type="domain" description="Zinc finger PHD-type" evidence="7">
    <location>
        <begin position="349"/>
        <end position="415"/>
    </location>
</feature>
<dbReference type="Gene3D" id="3.30.40.10">
    <property type="entry name" value="Zinc/RING finger domain, C3HC4 (zinc finger)"/>
    <property type="match status" value="2"/>
</dbReference>
<dbReference type="SMART" id="SM00184">
    <property type="entry name" value="RING"/>
    <property type="match status" value="2"/>
</dbReference>
<dbReference type="PANTHER" id="PTHR46235:SF13">
    <property type="entry name" value="EDM2-LIKE PROTEIN1"/>
    <property type="match status" value="1"/>
</dbReference>